<dbReference type="InterPro" id="IPR038729">
    <property type="entry name" value="Rad50/SbcC_AAA"/>
</dbReference>
<evidence type="ECO:0000313" key="3">
    <source>
        <dbReference type="EMBL" id="MCA9383711.1"/>
    </source>
</evidence>
<dbReference type="PANTHER" id="PTHR41259">
    <property type="entry name" value="DOUBLE-STRAND BREAK REPAIR RAD50 ATPASE, PUTATIVE-RELATED"/>
    <property type="match status" value="1"/>
</dbReference>
<dbReference type="GO" id="GO:0016887">
    <property type="term" value="F:ATP hydrolysis activity"/>
    <property type="evidence" value="ECO:0007669"/>
    <property type="project" value="InterPro"/>
</dbReference>
<dbReference type="GO" id="GO:0006302">
    <property type="term" value="P:double-strand break repair"/>
    <property type="evidence" value="ECO:0007669"/>
    <property type="project" value="InterPro"/>
</dbReference>
<dbReference type="Proteomes" id="UP000783287">
    <property type="component" value="Unassembled WGS sequence"/>
</dbReference>
<comment type="caution">
    <text evidence="3">The sequence shown here is derived from an EMBL/GenBank/DDBJ whole genome shotgun (WGS) entry which is preliminary data.</text>
</comment>
<dbReference type="EMBL" id="JAGQLK010000118">
    <property type="protein sequence ID" value="MCA9383711.1"/>
    <property type="molecule type" value="Genomic_DNA"/>
</dbReference>
<reference evidence="3" key="1">
    <citation type="submission" date="2020-04" db="EMBL/GenBank/DDBJ databases">
        <authorList>
            <person name="Zhang T."/>
        </authorList>
    </citation>
    <scope>NUCLEOTIDE SEQUENCE</scope>
    <source>
        <strain evidence="3">HKST-UBA14</strain>
    </source>
</reference>
<evidence type="ECO:0000259" key="2">
    <source>
        <dbReference type="Pfam" id="PF13476"/>
    </source>
</evidence>
<gene>
    <name evidence="3" type="ORF">KC909_05050</name>
</gene>
<organism evidence="3 4">
    <name type="scientific">Candidatus Dojkabacteria bacterium</name>
    <dbReference type="NCBI Taxonomy" id="2099670"/>
    <lineage>
        <taxon>Bacteria</taxon>
        <taxon>Candidatus Dojkabacteria</taxon>
    </lineage>
</organism>
<feature type="domain" description="Rad50/SbcC-type AAA" evidence="2">
    <location>
        <begin position="5"/>
        <end position="272"/>
    </location>
</feature>
<dbReference type="InterPro" id="IPR027417">
    <property type="entry name" value="P-loop_NTPase"/>
</dbReference>
<dbReference type="AlphaFoldDB" id="A0A955RJ87"/>
<dbReference type="SUPFAM" id="SSF52540">
    <property type="entry name" value="P-loop containing nucleoside triphosphate hydrolases"/>
    <property type="match status" value="1"/>
</dbReference>
<dbReference type="PANTHER" id="PTHR41259:SF1">
    <property type="entry name" value="DOUBLE-STRAND BREAK REPAIR RAD50 ATPASE, PUTATIVE-RELATED"/>
    <property type="match status" value="1"/>
</dbReference>
<accession>A0A955RJ87</accession>
<feature type="coiled-coil region" evidence="1">
    <location>
        <begin position="238"/>
        <end position="278"/>
    </location>
</feature>
<evidence type="ECO:0000256" key="1">
    <source>
        <dbReference type="SAM" id="Coils"/>
    </source>
</evidence>
<reference evidence="3" key="2">
    <citation type="journal article" date="2021" name="Microbiome">
        <title>Successional dynamics and alternative stable states in a saline activated sludge microbial community over 9 years.</title>
        <authorList>
            <person name="Wang Y."/>
            <person name="Ye J."/>
            <person name="Ju F."/>
            <person name="Liu L."/>
            <person name="Boyd J.A."/>
            <person name="Deng Y."/>
            <person name="Parks D.H."/>
            <person name="Jiang X."/>
            <person name="Yin X."/>
            <person name="Woodcroft B.J."/>
            <person name="Tyson G.W."/>
            <person name="Hugenholtz P."/>
            <person name="Polz M.F."/>
            <person name="Zhang T."/>
        </authorList>
    </citation>
    <scope>NUCLEOTIDE SEQUENCE</scope>
    <source>
        <strain evidence="3">HKST-UBA14</strain>
    </source>
</reference>
<dbReference type="Gene3D" id="3.40.50.300">
    <property type="entry name" value="P-loop containing nucleotide triphosphate hydrolases"/>
    <property type="match status" value="1"/>
</dbReference>
<keyword evidence="1" id="KW-0175">Coiled coil</keyword>
<dbReference type="Pfam" id="PF13476">
    <property type="entry name" value="AAA_23"/>
    <property type="match status" value="1"/>
</dbReference>
<evidence type="ECO:0000313" key="4">
    <source>
        <dbReference type="Proteomes" id="UP000783287"/>
    </source>
</evidence>
<sequence>MIIDKLKINNFKKFSDLEVEFSRGINIVVGPNETGKSTLTRALIEAIYADPTTKSKTFYDQISPWNKANDLKLELEFHNNDAKFRLKKDFQAKSIIFENLDTGLKLTSFKEVSEAIKELTGIPTKEIYESTAFVKQSDIASIDNSNDFIASVQKAASSNSVKVNVHNVMSELSKELKKLNVGVNNPAKHPGPIKQVTDKLKELKAELADKSVKWEKINTESVSKKQYDTELVDIDESIKVTETLIENYRKRKEALKQLEVINKQILQTEEKINSVSEAAQKRDAIKANLAKYERFQSVDVNAIDQEVGELSAAKKVIAGELERLTGLLEQVKNKKIKKSSNTQLVFAGAIALA</sequence>
<feature type="non-terminal residue" evidence="3">
    <location>
        <position position="353"/>
    </location>
</feature>
<protein>
    <submittedName>
        <fullName evidence="3">AAA family ATPase</fullName>
    </submittedName>
</protein>
<proteinExistence type="predicted"/>
<name>A0A955RJ87_9BACT</name>